<evidence type="ECO:0000313" key="3">
    <source>
        <dbReference type="EMBL" id="GFU50064.1"/>
    </source>
</evidence>
<name>A0A8X6UTR4_NEPPI</name>
<comment type="caution">
    <text evidence="3">The sequence shown here is derived from an EMBL/GenBank/DDBJ whole genome shotgun (WGS) entry which is preliminary data.</text>
</comment>
<organism evidence="3 4">
    <name type="scientific">Nephila pilipes</name>
    <name type="common">Giant wood spider</name>
    <name type="synonym">Nephila maculata</name>
    <dbReference type="NCBI Taxonomy" id="299642"/>
    <lineage>
        <taxon>Eukaryota</taxon>
        <taxon>Metazoa</taxon>
        <taxon>Ecdysozoa</taxon>
        <taxon>Arthropoda</taxon>
        <taxon>Chelicerata</taxon>
        <taxon>Arachnida</taxon>
        <taxon>Araneae</taxon>
        <taxon>Araneomorphae</taxon>
        <taxon>Entelegynae</taxon>
        <taxon>Araneoidea</taxon>
        <taxon>Nephilidae</taxon>
        <taxon>Nephila</taxon>
    </lineage>
</organism>
<dbReference type="PANTHER" id="PTHR34766">
    <property type="entry name" value="UPF0449 PROTEIN C19ORF25"/>
    <property type="match status" value="1"/>
</dbReference>
<dbReference type="PANTHER" id="PTHR34766:SF1">
    <property type="entry name" value="UPF0449 PROTEIN C19ORF25"/>
    <property type="match status" value="1"/>
</dbReference>
<dbReference type="Proteomes" id="UP000887013">
    <property type="component" value="Unassembled WGS sequence"/>
</dbReference>
<sequence length="125" mass="14551">MFRRKTTLPARPSIPSREEIVDDLTQATTNDVVFKMEIDNFSQSDTDDIISIAENLKDLDSVEHKEYQNPHQAYIQVASFVEKVNQLEKYLIGLRKDKENLKHMKENLLSDIAKVEEEVKKRSET</sequence>
<protein>
    <submittedName>
        <fullName evidence="3">Uncharacterized protein</fullName>
    </submittedName>
</protein>
<proteinExistence type="inferred from homology"/>
<keyword evidence="2" id="KW-0175">Coiled coil</keyword>
<feature type="coiled-coil region" evidence="2">
    <location>
        <begin position="98"/>
        <end position="125"/>
    </location>
</feature>
<evidence type="ECO:0000313" key="4">
    <source>
        <dbReference type="Proteomes" id="UP000887013"/>
    </source>
</evidence>
<dbReference type="EMBL" id="BMAW01037828">
    <property type="protein sequence ID" value="GFU50064.1"/>
    <property type="molecule type" value="Genomic_DNA"/>
</dbReference>
<reference evidence="3" key="1">
    <citation type="submission" date="2020-08" db="EMBL/GenBank/DDBJ databases">
        <title>Multicomponent nature underlies the extraordinary mechanical properties of spider dragline silk.</title>
        <authorList>
            <person name="Kono N."/>
            <person name="Nakamura H."/>
            <person name="Mori M."/>
            <person name="Yoshida Y."/>
            <person name="Ohtoshi R."/>
            <person name="Malay A.D."/>
            <person name="Moran D.A.P."/>
            <person name="Tomita M."/>
            <person name="Numata K."/>
            <person name="Arakawa K."/>
        </authorList>
    </citation>
    <scope>NUCLEOTIDE SEQUENCE</scope>
</reference>
<comment type="similarity">
    <text evidence="1">Belongs to the UPF0449 family.</text>
</comment>
<dbReference type="InterPro" id="IPR028227">
    <property type="entry name" value="UPF0449"/>
</dbReference>
<evidence type="ECO:0000256" key="1">
    <source>
        <dbReference type="ARBA" id="ARBA00006137"/>
    </source>
</evidence>
<dbReference type="AlphaFoldDB" id="A0A8X6UTR4"/>
<dbReference type="OrthoDB" id="6129359at2759"/>
<accession>A0A8X6UTR4</accession>
<gene>
    <name evidence="3" type="primary">NCL1_09686</name>
    <name evidence="3" type="ORF">NPIL_399681</name>
</gene>
<dbReference type="Pfam" id="PF15136">
    <property type="entry name" value="UPF0449"/>
    <property type="match status" value="1"/>
</dbReference>
<evidence type="ECO:0000256" key="2">
    <source>
        <dbReference type="SAM" id="Coils"/>
    </source>
</evidence>
<keyword evidence="4" id="KW-1185">Reference proteome</keyword>